<dbReference type="InterPro" id="IPR039193">
    <property type="entry name" value="Ribosomal_uS17m_metazoa"/>
</dbReference>
<evidence type="ECO:0000313" key="4">
    <source>
        <dbReference type="EMBL" id="CAF0743066.1"/>
    </source>
</evidence>
<dbReference type="SUPFAM" id="SSF50249">
    <property type="entry name" value="Nucleic acid-binding proteins"/>
    <property type="match status" value="1"/>
</dbReference>
<sequence>MAAQITNLPSLLIGRVLTKSNTTTAIVRVLQMKLDDKFDMFFNQRIDYKAFDKREQTKVGDVVLLKKRSTLECRYPLERYEISEIVYELGRIKDPLTGRRCNGLRYLDESFVATDRENQLQRLSPPPLNTTPHE</sequence>
<dbReference type="PANTHER" id="PTHR24088">
    <property type="entry name" value="28S RIBOSOMAL PROTEIN S17, MITOCHONDRIAL"/>
    <property type="match status" value="1"/>
</dbReference>
<accession>A0A813NXZ1</accession>
<dbReference type="EMBL" id="CAJNOE010000019">
    <property type="protein sequence ID" value="CAF0743066.1"/>
    <property type="molecule type" value="Genomic_DNA"/>
</dbReference>
<dbReference type="Pfam" id="PF00366">
    <property type="entry name" value="Ribosomal_S17"/>
    <property type="match status" value="1"/>
</dbReference>
<keyword evidence="2" id="KW-0689">Ribosomal protein</keyword>
<comment type="similarity">
    <text evidence="1">Belongs to the universal ribosomal protein uS17 family.</text>
</comment>
<gene>
    <name evidence="4" type="ORF">IZO911_LOCUS3667</name>
    <name evidence="5" type="ORF">KXQ929_LOCUS35889</name>
</gene>
<proteinExistence type="inferred from homology"/>
<evidence type="ECO:0000256" key="3">
    <source>
        <dbReference type="ARBA" id="ARBA00023274"/>
    </source>
</evidence>
<dbReference type="AlphaFoldDB" id="A0A813NXZ1"/>
<organism evidence="4 6">
    <name type="scientific">Adineta steineri</name>
    <dbReference type="NCBI Taxonomy" id="433720"/>
    <lineage>
        <taxon>Eukaryota</taxon>
        <taxon>Metazoa</taxon>
        <taxon>Spiralia</taxon>
        <taxon>Gnathifera</taxon>
        <taxon>Rotifera</taxon>
        <taxon>Eurotatoria</taxon>
        <taxon>Bdelloidea</taxon>
        <taxon>Adinetida</taxon>
        <taxon>Adinetidae</taxon>
        <taxon>Adineta</taxon>
    </lineage>
</organism>
<dbReference type="EMBL" id="CAJOBB010005356">
    <property type="protein sequence ID" value="CAF4125563.1"/>
    <property type="molecule type" value="Genomic_DNA"/>
</dbReference>
<dbReference type="Proteomes" id="UP000663860">
    <property type="component" value="Unassembled WGS sequence"/>
</dbReference>
<evidence type="ECO:0000313" key="6">
    <source>
        <dbReference type="Proteomes" id="UP000663860"/>
    </source>
</evidence>
<dbReference type="Proteomes" id="UP000663868">
    <property type="component" value="Unassembled WGS sequence"/>
</dbReference>
<reference evidence="4" key="1">
    <citation type="submission" date="2021-02" db="EMBL/GenBank/DDBJ databases">
        <authorList>
            <person name="Nowell W R."/>
        </authorList>
    </citation>
    <scope>NUCLEOTIDE SEQUENCE</scope>
</reference>
<comment type="caution">
    <text evidence="4">The sequence shown here is derived from an EMBL/GenBank/DDBJ whole genome shotgun (WGS) entry which is preliminary data.</text>
</comment>
<dbReference type="PANTHER" id="PTHR24088:SF0">
    <property type="entry name" value="SMALL RIBOSOMAL SUBUNIT PROTEIN US17M"/>
    <property type="match status" value="1"/>
</dbReference>
<protein>
    <submittedName>
        <fullName evidence="4">Uncharacterized protein</fullName>
    </submittedName>
</protein>
<evidence type="ECO:0000313" key="5">
    <source>
        <dbReference type="EMBL" id="CAF4125563.1"/>
    </source>
</evidence>
<dbReference type="GO" id="GO:0003735">
    <property type="term" value="F:structural constituent of ribosome"/>
    <property type="evidence" value="ECO:0007669"/>
    <property type="project" value="InterPro"/>
</dbReference>
<dbReference type="GO" id="GO:0032543">
    <property type="term" value="P:mitochondrial translation"/>
    <property type="evidence" value="ECO:0007669"/>
    <property type="project" value="TreeGrafter"/>
</dbReference>
<evidence type="ECO:0000256" key="2">
    <source>
        <dbReference type="ARBA" id="ARBA00022980"/>
    </source>
</evidence>
<dbReference type="Gene3D" id="2.40.50.140">
    <property type="entry name" value="Nucleic acid-binding proteins"/>
    <property type="match status" value="1"/>
</dbReference>
<dbReference type="InterPro" id="IPR012340">
    <property type="entry name" value="NA-bd_OB-fold"/>
</dbReference>
<keyword evidence="3" id="KW-0687">Ribonucleoprotein</keyword>
<dbReference type="InterPro" id="IPR000266">
    <property type="entry name" value="Ribosomal_uS17"/>
</dbReference>
<dbReference type="GO" id="GO:0005763">
    <property type="term" value="C:mitochondrial small ribosomal subunit"/>
    <property type="evidence" value="ECO:0007669"/>
    <property type="project" value="InterPro"/>
</dbReference>
<evidence type="ECO:0000256" key="1">
    <source>
        <dbReference type="ARBA" id="ARBA00010254"/>
    </source>
</evidence>
<name>A0A813NXZ1_9BILA</name>